<keyword evidence="8 11" id="KW-0472">Membrane</keyword>
<dbReference type="InterPro" id="IPR039731">
    <property type="entry name" value="Rce1"/>
</dbReference>
<dbReference type="OrthoDB" id="271604at2759"/>
<dbReference type="GO" id="GO:0071586">
    <property type="term" value="P:CAAX-box protein processing"/>
    <property type="evidence" value="ECO:0007669"/>
    <property type="project" value="InterPro"/>
</dbReference>
<keyword evidence="14" id="KW-1185">Reference proteome</keyword>
<evidence type="ECO:0000256" key="10">
    <source>
        <dbReference type="ARBA" id="ARBA00049729"/>
    </source>
</evidence>
<evidence type="ECO:0000313" key="14">
    <source>
        <dbReference type="Proteomes" id="UP000038009"/>
    </source>
</evidence>
<dbReference type="InterPro" id="IPR003675">
    <property type="entry name" value="Rce1/LyrA-like_dom"/>
</dbReference>
<evidence type="ECO:0000256" key="4">
    <source>
        <dbReference type="ARBA" id="ARBA00022692"/>
    </source>
</evidence>
<feature type="domain" description="CAAX prenyl protease 2/Lysostaphin resistance protein A-like" evidence="12">
    <location>
        <begin position="123"/>
        <end position="247"/>
    </location>
</feature>
<evidence type="ECO:0000256" key="3">
    <source>
        <dbReference type="ARBA" id="ARBA00022670"/>
    </source>
</evidence>
<evidence type="ECO:0000259" key="12">
    <source>
        <dbReference type="Pfam" id="PF02517"/>
    </source>
</evidence>
<comment type="catalytic activity">
    <reaction evidence="9">
        <text>Hydrolyzes the peptide bond -P2-(S-farnesyl or geranylgeranyl)C-P1'-P2'-P3'-COOH where P1' and P2' are amino acids with aliphatic sidechains and P3' is any C-terminal residue.</text>
        <dbReference type="EC" id="3.4.26.1"/>
    </reaction>
</comment>
<feature type="transmembrane region" description="Helical" evidence="11">
    <location>
        <begin position="266"/>
        <end position="284"/>
    </location>
</feature>
<dbReference type="GO" id="GO:0005789">
    <property type="term" value="C:endoplasmic reticulum membrane"/>
    <property type="evidence" value="ECO:0007669"/>
    <property type="project" value="UniProtKB-SubCell"/>
</dbReference>
<dbReference type="AlphaFoldDB" id="A0A0N1HYS3"/>
<evidence type="ECO:0000256" key="6">
    <source>
        <dbReference type="ARBA" id="ARBA00022824"/>
    </source>
</evidence>
<evidence type="ECO:0000256" key="8">
    <source>
        <dbReference type="ARBA" id="ARBA00023136"/>
    </source>
</evidence>
<comment type="similarity">
    <text evidence="2">Belongs to the peptidase U48 family.</text>
</comment>
<evidence type="ECO:0000256" key="1">
    <source>
        <dbReference type="ARBA" id="ARBA00004477"/>
    </source>
</evidence>
<dbReference type="GO" id="GO:0004222">
    <property type="term" value="F:metalloendopeptidase activity"/>
    <property type="evidence" value="ECO:0007669"/>
    <property type="project" value="InterPro"/>
</dbReference>
<organism evidence="13 14">
    <name type="scientific">Leptomonas seymouri</name>
    <dbReference type="NCBI Taxonomy" id="5684"/>
    <lineage>
        <taxon>Eukaryota</taxon>
        <taxon>Discoba</taxon>
        <taxon>Euglenozoa</taxon>
        <taxon>Kinetoplastea</taxon>
        <taxon>Metakinetoplastina</taxon>
        <taxon>Trypanosomatida</taxon>
        <taxon>Trypanosomatidae</taxon>
        <taxon>Leishmaniinae</taxon>
        <taxon>Leptomonas</taxon>
    </lineage>
</organism>
<keyword evidence="6" id="KW-0256">Endoplasmic reticulum</keyword>
<evidence type="ECO:0000256" key="7">
    <source>
        <dbReference type="ARBA" id="ARBA00022989"/>
    </source>
</evidence>
<evidence type="ECO:0000256" key="11">
    <source>
        <dbReference type="SAM" id="Phobius"/>
    </source>
</evidence>
<proteinExistence type="inferred from homology"/>
<dbReference type="PANTHER" id="PTHR13046:SF0">
    <property type="entry name" value="CAAX PRENYL PROTEASE 2"/>
    <property type="match status" value="1"/>
</dbReference>
<keyword evidence="7 11" id="KW-1133">Transmembrane helix</keyword>
<comment type="caution">
    <text evidence="13">The sequence shown here is derived from an EMBL/GenBank/DDBJ whole genome shotgun (WGS) entry which is preliminary data.</text>
</comment>
<dbReference type="OMA" id="WRNYVIC"/>
<sequence>MDYLICTGASFAFIASFYMWPQERRFMYWGIRSLRIATEDSTIYIDRDSDDTIRRRTISFLQICALSSAFLASRSVFSAKTPPSSVRGLLLSTGRAATSALVLFTGPLVDKVALREFVVEESWLRRWRTYFLCPIGEELFFRGTLFALLSRRSHAAQIGVAALLFALSHSHHVVSWACEEYIDRSAEATVINDADLQRTCWRAAARKLAFVYVFTGAFGALSGYYYLHICEGSISAIAVVHAICNVIGPPTFAVLRSPSFSPLMKLVSATAYVSGVAGWMLALLH</sequence>
<feature type="transmembrane region" description="Helical" evidence="11">
    <location>
        <begin position="233"/>
        <end position="254"/>
    </location>
</feature>
<keyword evidence="3" id="KW-0645">Protease</keyword>
<evidence type="ECO:0000256" key="5">
    <source>
        <dbReference type="ARBA" id="ARBA00022801"/>
    </source>
</evidence>
<comment type="subcellular location">
    <subcellularLocation>
        <location evidence="1">Endoplasmic reticulum membrane</location>
        <topology evidence="1">Multi-pass membrane protein</topology>
    </subcellularLocation>
</comment>
<keyword evidence="4 11" id="KW-0812">Transmembrane</keyword>
<accession>A0A0N1HYS3</accession>
<dbReference type="EC" id="3.4.26.1" evidence="10"/>
<evidence type="ECO:0000313" key="13">
    <source>
        <dbReference type="EMBL" id="KPI82992.1"/>
    </source>
</evidence>
<evidence type="ECO:0000256" key="2">
    <source>
        <dbReference type="ARBA" id="ARBA00006897"/>
    </source>
</evidence>
<dbReference type="PANTHER" id="PTHR13046">
    <property type="entry name" value="PROTEASE U48 CAAX PRENYL PROTEASE RCE1"/>
    <property type="match status" value="1"/>
</dbReference>
<protein>
    <recommendedName>
        <fullName evidence="10">intramembrane prenyl-peptidase Rce1</fullName>
        <ecNumber evidence="10">3.4.26.1</ecNumber>
    </recommendedName>
</protein>
<keyword evidence="5" id="KW-0378">Hydrolase</keyword>
<dbReference type="Proteomes" id="UP000038009">
    <property type="component" value="Unassembled WGS sequence"/>
</dbReference>
<reference evidence="13 14" key="1">
    <citation type="journal article" date="2015" name="PLoS Pathog.">
        <title>Leptomonas seymouri: Adaptations to the Dixenous Life Cycle Analyzed by Genome Sequencing, Transcriptome Profiling and Co-infection with Leishmania donovani.</title>
        <authorList>
            <person name="Kraeva N."/>
            <person name="Butenko A."/>
            <person name="Hlavacova J."/>
            <person name="Kostygov A."/>
            <person name="Myskova J."/>
            <person name="Grybchuk D."/>
            <person name="Lestinova T."/>
            <person name="Votypka J."/>
            <person name="Volf P."/>
            <person name="Opperdoes F."/>
            <person name="Flegontov P."/>
            <person name="Lukes J."/>
            <person name="Yurchenko V."/>
        </authorList>
    </citation>
    <scope>NUCLEOTIDE SEQUENCE [LARGE SCALE GENOMIC DNA]</scope>
    <source>
        <strain evidence="13 14">ATCC 30220</strain>
    </source>
</reference>
<dbReference type="VEuPathDB" id="TriTrypDB:Lsey_0464_0050"/>
<evidence type="ECO:0000256" key="9">
    <source>
        <dbReference type="ARBA" id="ARBA00047280"/>
    </source>
</evidence>
<feature type="transmembrane region" description="Helical" evidence="11">
    <location>
        <begin position="208"/>
        <end position="227"/>
    </location>
</feature>
<gene>
    <name evidence="13" type="ORF">ABL78_7993</name>
</gene>
<dbReference type="Pfam" id="PF02517">
    <property type="entry name" value="Rce1-like"/>
    <property type="match status" value="1"/>
</dbReference>
<name>A0A0N1HYS3_LEPSE</name>
<dbReference type="EMBL" id="LJSK01000464">
    <property type="protein sequence ID" value="KPI82992.1"/>
    <property type="molecule type" value="Genomic_DNA"/>
</dbReference>